<keyword evidence="2" id="KW-1185">Reference proteome</keyword>
<protein>
    <submittedName>
        <fullName evidence="1">Uncharacterized protein</fullName>
    </submittedName>
</protein>
<dbReference type="EMBL" id="UYJE01002292">
    <property type="protein sequence ID" value="VDI09499.1"/>
    <property type="molecule type" value="Genomic_DNA"/>
</dbReference>
<accession>A0A8B6CRV7</accession>
<reference evidence="1" key="1">
    <citation type="submission" date="2018-11" db="EMBL/GenBank/DDBJ databases">
        <authorList>
            <person name="Alioto T."/>
            <person name="Alioto T."/>
        </authorList>
    </citation>
    <scope>NUCLEOTIDE SEQUENCE</scope>
</reference>
<proteinExistence type="predicted"/>
<comment type="caution">
    <text evidence="1">The sequence shown here is derived from an EMBL/GenBank/DDBJ whole genome shotgun (WGS) entry which is preliminary data.</text>
</comment>
<dbReference type="AlphaFoldDB" id="A0A8B6CRV7"/>
<evidence type="ECO:0000313" key="1">
    <source>
        <dbReference type="EMBL" id="VDI09499.1"/>
    </source>
</evidence>
<name>A0A8B6CRV7_MYTGA</name>
<sequence>MNQSSHFLLRINLAPLVPMKDVVMMEPTCNLLKSICRLMKPVESLNISQRLFGIRLASLESMSQSLTAPRLQPWLENHYGNRHTKTTRSGRSMTYSLDFFQVQQTEISRINGDRHIPGDIRYIMLEGLLIPECWDNIDIITETIDGNKTVPQNS</sequence>
<evidence type="ECO:0000313" key="2">
    <source>
        <dbReference type="Proteomes" id="UP000596742"/>
    </source>
</evidence>
<dbReference type="Proteomes" id="UP000596742">
    <property type="component" value="Unassembled WGS sequence"/>
</dbReference>
<organism evidence="1 2">
    <name type="scientific">Mytilus galloprovincialis</name>
    <name type="common">Mediterranean mussel</name>
    <dbReference type="NCBI Taxonomy" id="29158"/>
    <lineage>
        <taxon>Eukaryota</taxon>
        <taxon>Metazoa</taxon>
        <taxon>Spiralia</taxon>
        <taxon>Lophotrochozoa</taxon>
        <taxon>Mollusca</taxon>
        <taxon>Bivalvia</taxon>
        <taxon>Autobranchia</taxon>
        <taxon>Pteriomorphia</taxon>
        <taxon>Mytilida</taxon>
        <taxon>Mytiloidea</taxon>
        <taxon>Mytilidae</taxon>
        <taxon>Mytilinae</taxon>
        <taxon>Mytilus</taxon>
    </lineage>
</organism>
<dbReference type="OrthoDB" id="10341809at2759"/>
<gene>
    <name evidence="1" type="ORF">MGAL_10B053771</name>
</gene>